<name>A0A7Y4KPL9_9BACT</name>
<evidence type="ECO:0000256" key="1">
    <source>
        <dbReference type="SAM" id="MobiDB-lite"/>
    </source>
</evidence>
<reference evidence="3 4" key="1">
    <citation type="submission" date="2020-05" db="EMBL/GenBank/DDBJ databases">
        <authorList>
            <person name="Whitworth D."/>
        </authorList>
    </citation>
    <scope>NUCLEOTIDE SEQUENCE [LARGE SCALE GENOMIC DNA]</scope>
    <source>
        <strain evidence="3 4">AB043B</strain>
    </source>
</reference>
<sequence length="144" mass="15376">MAWTAPTLGLLLCAGPSLAREPEVGKDQDEGGNNPSKYTEPASTSPSNVVGTVRTTSPAFITQGESVRQVTPEADRMQQVNGPVVKQEGLTLYVKDVSGPVVPLDMSALRITKLPQKGQEVLAVYQVENKTENVALSLQGEKKD</sequence>
<dbReference type="EMBL" id="JABFJV010000172">
    <property type="protein sequence ID" value="NOK36604.1"/>
    <property type="molecule type" value="Genomic_DNA"/>
</dbReference>
<feature type="compositionally biased region" description="Basic and acidic residues" evidence="1">
    <location>
        <begin position="20"/>
        <end position="29"/>
    </location>
</feature>
<evidence type="ECO:0000256" key="2">
    <source>
        <dbReference type="SAM" id="SignalP"/>
    </source>
</evidence>
<feature type="signal peptide" evidence="2">
    <location>
        <begin position="1"/>
        <end position="19"/>
    </location>
</feature>
<proteinExistence type="predicted"/>
<feature type="compositionally biased region" description="Polar residues" evidence="1">
    <location>
        <begin position="31"/>
        <end position="54"/>
    </location>
</feature>
<keyword evidence="4" id="KW-1185">Reference proteome</keyword>
<evidence type="ECO:0000313" key="3">
    <source>
        <dbReference type="EMBL" id="NOK36604.1"/>
    </source>
</evidence>
<evidence type="ECO:0000313" key="4">
    <source>
        <dbReference type="Proteomes" id="UP000563426"/>
    </source>
</evidence>
<keyword evidence="2" id="KW-0732">Signal</keyword>
<feature type="region of interest" description="Disordered" evidence="1">
    <location>
        <begin position="19"/>
        <end position="54"/>
    </location>
</feature>
<organism evidence="3 4">
    <name type="scientific">Corallococcus exercitus</name>
    <dbReference type="NCBI Taxonomy" id="2316736"/>
    <lineage>
        <taxon>Bacteria</taxon>
        <taxon>Pseudomonadati</taxon>
        <taxon>Myxococcota</taxon>
        <taxon>Myxococcia</taxon>
        <taxon>Myxococcales</taxon>
        <taxon>Cystobacterineae</taxon>
        <taxon>Myxococcaceae</taxon>
        <taxon>Corallococcus</taxon>
    </lineage>
</organism>
<dbReference type="RefSeq" id="WP_171436902.1">
    <property type="nucleotide sequence ID" value="NZ_JABFJV010000172.1"/>
</dbReference>
<gene>
    <name evidence="3" type="ORF">HMI49_25680</name>
</gene>
<dbReference type="AlphaFoldDB" id="A0A7Y4KPL9"/>
<accession>A0A7Y4KPL9</accession>
<protein>
    <submittedName>
        <fullName evidence="3">Uncharacterized protein</fullName>
    </submittedName>
</protein>
<dbReference type="Proteomes" id="UP000563426">
    <property type="component" value="Unassembled WGS sequence"/>
</dbReference>
<feature type="chain" id="PRO_5031183789" evidence="2">
    <location>
        <begin position="20"/>
        <end position="144"/>
    </location>
</feature>
<comment type="caution">
    <text evidence="3">The sequence shown here is derived from an EMBL/GenBank/DDBJ whole genome shotgun (WGS) entry which is preliminary data.</text>
</comment>